<name>A0A382DZA1_9ZZZZ</name>
<evidence type="ECO:0000256" key="1">
    <source>
        <dbReference type="SAM" id="Phobius"/>
    </source>
</evidence>
<dbReference type="EMBL" id="UINC01041531">
    <property type="protein sequence ID" value="SVB42927.1"/>
    <property type="molecule type" value="Genomic_DNA"/>
</dbReference>
<accession>A0A382DZA1</accession>
<keyword evidence="1" id="KW-1133">Transmembrane helix</keyword>
<evidence type="ECO:0000313" key="2">
    <source>
        <dbReference type="EMBL" id="SVB42927.1"/>
    </source>
</evidence>
<protein>
    <recommendedName>
        <fullName evidence="3">Polysaccharide chain length determinant N-terminal domain-containing protein</fullName>
    </recommendedName>
</protein>
<feature type="transmembrane region" description="Helical" evidence="1">
    <location>
        <begin position="7"/>
        <end position="31"/>
    </location>
</feature>
<keyword evidence="1" id="KW-0472">Membrane</keyword>
<gene>
    <name evidence="2" type="ORF">METZ01_LOCUS195781</name>
</gene>
<dbReference type="AlphaFoldDB" id="A0A382DZA1"/>
<keyword evidence="1" id="KW-0812">Transmembrane</keyword>
<proteinExistence type="predicted"/>
<reference evidence="2" key="1">
    <citation type="submission" date="2018-05" db="EMBL/GenBank/DDBJ databases">
        <authorList>
            <person name="Lanie J.A."/>
            <person name="Ng W.-L."/>
            <person name="Kazmierczak K.M."/>
            <person name="Andrzejewski T.M."/>
            <person name="Davidsen T.M."/>
            <person name="Wayne K.J."/>
            <person name="Tettelin H."/>
            <person name="Glass J.I."/>
            <person name="Rusch D."/>
            <person name="Podicherti R."/>
            <person name="Tsui H.-C.T."/>
            <person name="Winkler M.E."/>
        </authorList>
    </citation>
    <scope>NUCLEOTIDE SEQUENCE</scope>
</reference>
<feature type="non-terminal residue" evidence="2">
    <location>
        <position position="213"/>
    </location>
</feature>
<evidence type="ECO:0008006" key="3">
    <source>
        <dbReference type="Google" id="ProtNLM"/>
    </source>
</evidence>
<organism evidence="2">
    <name type="scientific">marine metagenome</name>
    <dbReference type="NCBI Taxonomy" id="408172"/>
    <lineage>
        <taxon>unclassified sequences</taxon>
        <taxon>metagenomes</taxon>
        <taxon>ecological metagenomes</taxon>
    </lineage>
</organism>
<sequence>MWEGRKLIILVTSVITVCTMLIALSLTNYYISQATMSIMTTEERPGFSGVGGLASFAGINISTENTKGAMIVNTIYSRAFLKKILSYDDVLPSIMAAESYDSESKKLVFDSDIYDATNKKWLRPKPSHIEAYSSYRDIVTIDFHDVRNTIFLDAEHISPIFAQELLALIIQEADNTIRQKDLTRSSEAITYLTAELENTLLTEIKMSINYLLQ</sequence>